<evidence type="ECO:0000313" key="3">
    <source>
        <dbReference type="EMBL" id="SDL86430.1"/>
    </source>
</evidence>
<dbReference type="Proteomes" id="UP000198901">
    <property type="component" value="Unassembled WGS sequence"/>
</dbReference>
<keyword evidence="4" id="KW-1185">Reference proteome</keyword>
<dbReference type="AlphaFoldDB" id="A0A1G9NJ88"/>
<dbReference type="GO" id="GO:0016788">
    <property type="term" value="F:hydrolase activity, acting on ester bonds"/>
    <property type="evidence" value="ECO:0007669"/>
    <property type="project" value="UniProtKB-ARBA"/>
</dbReference>
<gene>
    <name evidence="3" type="ORF">SAMN04488090_2029</name>
</gene>
<feature type="chain" id="PRO_5011512601" evidence="1">
    <location>
        <begin position="21"/>
        <end position="421"/>
    </location>
</feature>
<dbReference type="CDD" id="cd00229">
    <property type="entry name" value="SGNH_hydrolase"/>
    <property type="match status" value="1"/>
</dbReference>
<dbReference type="RefSeq" id="WP_093201187.1">
    <property type="nucleotide sequence ID" value="NZ_FNGS01000003.1"/>
</dbReference>
<feature type="signal peptide" evidence="1">
    <location>
        <begin position="1"/>
        <end position="20"/>
    </location>
</feature>
<sequence>MIRFCLFLFLGLGICTTLTAQSDSLAYARYFRVRQGLPHFFSRLKAGQPVRIAYLGGSITEAGGGWRDQSVDWFRQQYPKATVSQIAAGIGGTGSDLGVFRLQSQVLDQHPDLVFVEFAVNDNGKKPEQIHRAMEGIVRKIRKNNSHTDICFVYTLTGDMAPILREGRLPVSAASMEQIAEHYGIPTVHLGLRVVALAGEGKLIFKGKKEDYPDKIVFSPDNVHPYAETGHKFYTEALADAMKVLAQKDAGKSRRLPKPYRKDNWENARMIPATELVREGNWQVLTPETDPVAKQLRSRFPVVLKASEPGAALVIRYKGAVCGLYDVIGPGCGQYTVTAEGSPDTLIPRFDGFATYYRSHYFFFPESSGKGTRTLRLQVAAQGPDKTAILSTRGAKMDDPARFRENACYAGYLLVVGKLVK</sequence>
<dbReference type="EMBL" id="FNGS01000003">
    <property type="protein sequence ID" value="SDL86430.1"/>
    <property type="molecule type" value="Genomic_DNA"/>
</dbReference>
<keyword evidence="1" id="KW-0732">Signal</keyword>
<dbReference type="OrthoDB" id="9796689at2"/>
<evidence type="ECO:0000256" key="1">
    <source>
        <dbReference type="SAM" id="SignalP"/>
    </source>
</evidence>
<dbReference type="PANTHER" id="PTHR34407:SF1">
    <property type="entry name" value="SGNH HYDROLASE-TYPE ESTERASE DOMAIN-CONTAINING PROTEIN"/>
    <property type="match status" value="1"/>
</dbReference>
<dbReference type="STRING" id="563176.SAMN04488090_2029"/>
<feature type="domain" description="SGNH hydrolase-type esterase" evidence="2">
    <location>
        <begin position="55"/>
        <end position="214"/>
    </location>
</feature>
<dbReference type="PANTHER" id="PTHR34407">
    <property type="entry name" value="EXPRESSED PROTEIN"/>
    <property type="match status" value="1"/>
</dbReference>
<dbReference type="SUPFAM" id="SSF52266">
    <property type="entry name" value="SGNH hydrolase"/>
    <property type="match status" value="1"/>
</dbReference>
<dbReference type="Pfam" id="PF13472">
    <property type="entry name" value="Lipase_GDSL_2"/>
    <property type="match status" value="1"/>
</dbReference>
<name>A0A1G9NJ88_9BACT</name>
<organism evidence="3 4">
    <name type="scientific">Siphonobacter aquaeclarae</name>
    <dbReference type="NCBI Taxonomy" id="563176"/>
    <lineage>
        <taxon>Bacteria</taxon>
        <taxon>Pseudomonadati</taxon>
        <taxon>Bacteroidota</taxon>
        <taxon>Cytophagia</taxon>
        <taxon>Cytophagales</taxon>
        <taxon>Cytophagaceae</taxon>
        <taxon>Siphonobacter</taxon>
    </lineage>
</organism>
<reference evidence="3 4" key="1">
    <citation type="submission" date="2016-10" db="EMBL/GenBank/DDBJ databases">
        <authorList>
            <person name="de Groot N.N."/>
        </authorList>
    </citation>
    <scope>NUCLEOTIDE SEQUENCE [LARGE SCALE GENOMIC DNA]</scope>
    <source>
        <strain evidence="3 4">DSM 21668</strain>
    </source>
</reference>
<protein>
    <submittedName>
        <fullName evidence="3">Lysophospholipase L1</fullName>
    </submittedName>
</protein>
<dbReference type="InterPro" id="IPR036514">
    <property type="entry name" value="SGNH_hydro_sf"/>
</dbReference>
<evidence type="ECO:0000313" key="4">
    <source>
        <dbReference type="Proteomes" id="UP000198901"/>
    </source>
</evidence>
<dbReference type="Gene3D" id="3.40.50.1110">
    <property type="entry name" value="SGNH hydrolase"/>
    <property type="match status" value="1"/>
</dbReference>
<dbReference type="InterPro" id="IPR013830">
    <property type="entry name" value="SGNH_hydro"/>
</dbReference>
<evidence type="ECO:0000259" key="2">
    <source>
        <dbReference type="Pfam" id="PF13472"/>
    </source>
</evidence>
<proteinExistence type="predicted"/>
<accession>A0A1G9NJ88</accession>